<evidence type="ECO:0000256" key="6">
    <source>
        <dbReference type="ARBA" id="ARBA00022516"/>
    </source>
</evidence>
<protein>
    <recommendedName>
        <fullName evidence="4 24">Diacylglycerol kinase</fullName>
        <ecNumber evidence="3 24">2.7.1.107</ecNumber>
    </recommendedName>
</protein>
<dbReference type="GO" id="GO:0006654">
    <property type="term" value="P:phosphatidic acid biosynthetic process"/>
    <property type="evidence" value="ECO:0007669"/>
    <property type="project" value="InterPro"/>
</dbReference>
<feature type="transmembrane region" description="Helical" evidence="24">
    <location>
        <begin position="63"/>
        <end position="81"/>
    </location>
</feature>
<keyword evidence="6" id="KW-0444">Lipid biosynthesis</keyword>
<keyword evidence="14 23" id="KW-0460">Magnesium</keyword>
<keyword evidence="19 24" id="KW-1208">Phospholipid metabolism</keyword>
<evidence type="ECO:0000256" key="22">
    <source>
        <dbReference type="PIRSR" id="PIRSR600829-3"/>
    </source>
</evidence>
<feature type="binding site" evidence="21">
    <location>
        <position position="61"/>
    </location>
    <ligand>
        <name>substrate</name>
    </ligand>
</feature>
<sequence>MQNEEAGFLRSEWSKFTDRCRWSWAGWLIVWREESSVKQWVFANIISAGFALTLDLAPVERALIIALGVLILAAECFNTAIERCVDYTSPAHHPLAKAAKDCGSAAVAITAIAAGLAWLIILFG</sequence>
<evidence type="ECO:0000256" key="19">
    <source>
        <dbReference type="ARBA" id="ARBA00023264"/>
    </source>
</evidence>
<evidence type="ECO:0000256" key="4">
    <source>
        <dbReference type="ARBA" id="ARBA00017575"/>
    </source>
</evidence>
<evidence type="ECO:0000256" key="24">
    <source>
        <dbReference type="RuleBase" id="RU363065"/>
    </source>
</evidence>
<dbReference type="InterPro" id="IPR000829">
    <property type="entry name" value="DAGK"/>
</dbReference>
<keyword evidence="16 24" id="KW-0443">Lipid metabolism</keyword>
<dbReference type="GO" id="GO:0005524">
    <property type="term" value="F:ATP binding"/>
    <property type="evidence" value="ECO:0007669"/>
    <property type="project" value="UniProtKB-KW"/>
</dbReference>
<evidence type="ECO:0000256" key="10">
    <source>
        <dbReference type="ARBA" id="ARBA00022723"/>
    </source>
</evidence>
<feature type="binding site" evidence="21">
    <location>
        <position position="104"/>
    </location>
    <ligand>
        <name>substrate</name>
    </ligand>
</feature>
<feature type="binding site" evidence="21">
    <location>
        <position position="75"/>
    </location>
    <ligand>
        <name>substrate</name>
    </ligand>
</feature>
<dbReference type="Proteomes" id="UP001208041">
    <property type="component" value="Unassembled WGS sequence"/>
</dbReference>
<comment type="cofactor">
    <cofactor evidence="23">
        <name>Mg(2+)</name>
        <dbReference type="ChEBI" id="CHEBI:18420"/>
    </cofactor>
    <text evidence="23">Mn(2+), Zn(2+), Cd(2+) and Co(2+) support activity to lesser extents.</text>
</comment>
<evidence type="ECO:0000256" key="1">
    <source>
        <dbReference type="ARBA" id="ARBA00004429"/>
    </source>
</evidence>
<organism evidence="25 26">
    <name type="scientific">Halocynthiibacter halioticoli</name>
    <dbReference type="NCBI Taxonomy" id="2986804"/>
    <lineage>
        <taxon>Bacteria</taxon>
        <taxon>Pseudomonadati</taxon>
        <taxon>Pseudomonadota</taxon>
        <taxon>Alphaproteobacteria</taxon>
        <taxon>Rhodobacterales</taxon>
        <taxon>Paracoccaceae</taxon>
        <taxon>Halocynthiibacter</taxon>
    </lineage>
</organism>
<comment type="similarity">
    <text evidence="2 24">Belongs to the bacterial diacylglycerol kinase family.</text>
</comment>
<dbReference type="AlphaFoldDB" id="A0AAE3LQP8"/>
<evidence type="ECO:0000256" key="15">
    <source>
        <dbReference type="ARBA" id="ARBA00022989"/>
    </source>
</evidence>
<evidence type="ECO:0000256" key="11">
    <source>
        <dbReference type="ARBA" id="ARBA00022741"/>
    </source>
</evidence>
<evidence type="ECO:0000256" key="3">
    <source>
        <dbReference type="ARBA" id="ARBA00012133"/>
    </source>
</evidence>
<evidence type="ECO:0000256" key="7">
    <source>
        <dbReference type="ARBA" id="ARBA00022519"/>
    </source>
</evidence>
<evidence type="ECO:0000313" key="26">
    <source>
        <dbReference type="Proteomes" id="UP001208041"/>
    </source>
</evidence>
<evidence type="ECO:0000256" key="18">
    <source>
        <dbReference type="ARBA" id="ARBA00023209"/>
    </source>
</evidence>
<gene>
    <name evidence="25" type="ORF">OH136_04145</name>
</gene>
<comment type="function">
    <text evidence="24">Catalyzes the ATP-dependent phosphorylation of sn-l,2-diacylglycerol (DAG) to phosphatidic acid. Involved in the recycling of diacylglycerol produced as a by-product during membrane-derived oligosaccharide (MDO) biosynthesis.</text>
</comment>
<evidence type="ECO:0000256" key="9">
    <source>
        <dbReference type="ARBA" id="ARBA00022692"/>
    </source>
</evidence>
<dbReference type="Pfam" id="PF01219">
    <property type="entry name" value="DAGK_prokar"/>
    <property type="match status" value="1"/>
</dbReference>
<feature type="binding site" evidence="22">
    <location>
        <begin position="100"/>
        <end position="101"/>
    </location>
    <ligand>
        <name>ATP</name>
        <dbReference type="ChEBI" id="CHEBI:30616"/>
    </ligand>
</feature>
<evidence type="ECO:0000256" key="20">
    <source>
        <dbReference type="PIRSR" id="PIRSR600829-1"/>
    </source>
</evidence>
<evidence type="ECO:0000256" key="23">
    <source>
        <dbReference type="PIRSR" id="PIRSR600829-4"/>
    </source>
</evidence>
<dbReference type="InterPro" id="IPR033718">
    <property type="entry name" value="DAGK_prok"/>
</dbReference>
<evidence type="ECO:0000256" key="14">
    <source>
        <dbReference type="ARBA" id="ARBA00022842"/>
    </source>
</evidence>
<reference evidence="25" key="1">
    <citation type="submission" date="2022-10" db="EMBL/GenBank/DDBJ databases">
        <authorList>
            <person name="Yue Y."/>
        </authorList>
    </citation>
    <scope>NUCLEOTIDE SEQUENCE</scope>
    <source>
        <strain evidence="25">Z654</strain>
    </source>
</reference>
<proteinExistence type="inferred from homology"/>
<keyword evidence="17 24" id="KW-0472">Membrane</keyword>
<keyword evidence="8 24" id="KW-0808">Transferase</keyword>
<dbReference type="GO" id="GO:0046872">
    <property type="term" value="F:metal ion binding"/>
    <property type="evidence" value="ECO:0007669"/>
    <property type="project" value="UniProtKB-KW"/>
</dbReference>
<dbReference type="PANTHER" id="PTHR34299">
    <property type="entry name" value="DIACYLGLYCEROL KINASE"/>
    <property type="match status" value="1"/>
</dbReference>
<keyword evidence="11 22" id="KW-0547">Nucleotide-binding</keyword>
<evidence type="ECO:0000256" key="21">
    <source>
        <dbReference type="PIRSR" id="PIRSR600829-2"/>
    </source>
</evidence>
<dbReference type="CDD" id="cd14264">
    <property type="entry name" value="DAGK_IM"/>
    <property type="match status" value="1"/>
</dbReference>
<evidence type="ECO:0000256" key="13">
    <source>
        <dbReference type="ARBA" id="ARBA00022840"/>
    </source>
</evidence>
<keyword evidence="26" id="KW-1185">Reference proteome</keyword>
<dbReference type="Gene3D" id="1.10.287.3610">
    <property type="match status" value="1"/>
</dbReference>
<feature type="binding site" evidence="22">
    <location>
        <position position="34"/>
    </location>
    <ligand>
        <name>ATP</name>
        <dbReference type="ChEBI" id="CHEBI:30616"/>
    </ligand>
</feature>
<accession>A0AAE3LQP8</accession>
<evidence type="ECO:0000256" key="16">
    <source>
        <dbReference type="ARBA" id="ARBA00023098"/>
    </source>
</evidence>
<feature type="binding site" evidence="22">
    <location>
        <position position="82"/>
    </location>
    <ligand>
        <name>ATP</name>
        <dbReference type="ChEBI" id="CHEBI:30616"/>
    </ligand>
</feature>
<dbReference type="InterPro" id="IPR036945">
    <property type="entry name" value="DAGK_sf"/>
</dbReference>
<dbReference type="RefSeq" id="WP_263952575.1">
    <property type="nucleotide sequence ID" value="NZ_JAOYFC010000001.1"/>
</dbReference>
<keyword evidence="10 23" id="KW-0479">Metal-binding</keyword>
<dbReference type="GO" id="GO:0004143">
    <property type="term" value="F:ATP-dependent diacylglycerol kinase activity"/>
    <property type="evidence" value="ECO:0007669"/>
    <property type="project" value="UniProtKB-EC"/>
</dbReference>
<comment type="caution">
    <text evidence="25">The sequence shown here is derived from an EMBL/GenBank/DDBJ whole genome shotgun (WGS) entry which is preliminary data.</text>
</comment>
<feature type="transmembrane region" description="Helical" evidence="24">
    <location>
        <begin position="40"/>
        <end position="57"/>
    </location>
</feature>
<evidence type="ECO:0000313" key="25">
    <source>
        <dbReference type="EMBL" id="MCV6823739.1"/>
    </source>
</evidence>
<keyword evidence="18" id="KW-0594">Phospholipid biosynthesis</keyword>
<dbReference type="EMBL" id="JAOYFC010000001">
    <property type="protein sequence ID" value="MCV6823739.1"/>
    <property type="molecule type" value="Genomic_DNA"/>
</dbReference>
<evidence type="ECO:0000256" key="2">
    <source>
        <dbReference type="ARBA" id="ARBA00005967"/>
    </source>
</evidence>
<keyword evidence="13 22" id="KW-0067">ATP-binding</keyword>
<name>A0AAE3LQP8_9RHOB</name>
<evidence type="ECO:0000256" key="5">
    <source>
        <dbReference type="ARBA" id="ARBA00022475"/>
    </source>
</evidence>
<evidence type="ECO:0000256" key="17">
    <source>
        <dbReference type="ARBA" id="ARBA00023136"/>
    </source>
</evidence>
<feature type="binding site" evidence="23">
    <location>
        <position position="34"/>
    </location>
    <ligand>
        <name>a divalent metal cation</name>
        <dbReference type="ChEBI" id="CHEBI:60240"/>
    </ligand>
</feature>
<feature type="active site" description="Proton acceptor" evidence="20">
    <location>
        <position position="75"/>
    </location>
</feature>
<keyword evidence="12 24" id="KW-0418">Kinase</keyword>
<evidence type="ECO:0000256" key="12">
    <source>
        <dbReference type="ARBA" id="ARBA00022777"/>
    </source>
</evidence>
<keyword evidence="15 24" id="KW-1133">Transmembrane helix</keyword>
<comment type="subcellular location">
    <subcellularLocation>
        <location evidence="1 24">Cell inner membrane</location>
        <topology evidence="1 24">Multi-pass membrane protein</topology>
    </subcellularLocation>
</comment>
<feature type="transmembrane region" description="Helical" evidence="24">
    <location>
        <begin position="102"/>
        <end position="123"/>
    </location>
</feature>
<dbReference type="GO" id="GO:0005886">
    <property type="term" value="C:plasma membrane"/>
    <property type="evidence" value="ECO:0007669"/>
    <property type="project" value="UniProtKB-SubCell"/>
</dbReference>
<evidence type="ECO:0000256" key="8">
    <source>
        <dbReference type="ARBA" id="ARBA00022679"/>
    </source>
</evidence>
<keyword evidence="7 24" id="KW-0997">Cell inner membrane</keyword>
<feature type="binding site" evidence="23">
    <location>
        <position position="82"/>
    </location>
    <ligand>
        <name>a divalent metal cation</name>
        <dbReference type="ChEBI" id="CHEBI:60240"/>
    </ligand>
</feature>
<keyword evidence="5" id="KW-1003">Cell membrane</keyword>
<keyword evidence="9 24" id="KW-0812">Transmembrane</keyword>
<dbReference type="PANTHER" id="PTHR34299:SF1">
    <property type="entry name" value="DIACYLGLYCEROL KINASE"/>
    <property type="match status" value="1"/>
</dbReference>
<comment type="catalytic activity">
    <reaction evidence="24">
        <text>a 1,2-diacyl-sn-glycerol + ATP = a 1,2-diacyl-sn-glycero-3-phosphate + ADP + H(+)</text>
        <dbReference type="Rhea" id="RHEA:10272"/>
        <dbReference type="ChEBI" id="CHEBI:15378"/>
        <dbReference type="ChEBI" id="CHEBI:17815"/>
        <dbReference type="ChEBI" id="CHEBI:30616"/>
        <dbReference type="ChEBI" id="CHEBI:58608"/>
        <dbReference type="ChEBI" id="CHEBI:456216"/>
        <dbReference type="EC" id="2.7.1.107"/>
    </reaction>
</comment>
<dbReference type="EC" id="2.7.1.107" evidence="3 24"/>